<organism evidence="2 3">
    <name type="scientific">Anaeromicropila herbilytica</name>
    <dbReference type="NCBI Taxonomy" id="2785025"/>
    <lineage>
        <taxon>Bacteria</taxon>
        <taxon>Bacillati</taxon>
        <taxon>Bacillota</taxon>
        <taxon>Clostridia</taxon>
        <taxon>Lachnospirales</taxon>
        <taxon>Lachnospiraceae</taxon>
        <taxon>Anaeromicropila</taxon>
    </lineage>
</organism>
<dbReference type="PANTHER" id="PTHR42951">
    <property type="entry name" value="METALLO-BETA-LACTAMASE DOMAIN-CONTAINING"/>
    <property type="match status" value="1"/>
</dbReference>
<dbReference type="SUPFAM" id="SSF56281">
    <property type="entry name" value="Metallo-hydrolase/oxidoreductase"/>
    <property type="match status" value="1"/>
</dbReference>
<proteinExistence type="predicted"/>
<evidence type="ECO:0000259" key="1">
    <source>
        <dbReference type="SMART" id="SM00849"/>
    </source>
</evidence>
<feature type="domain" description="Metallo-beta-lactamase" evidence="1">
    <location>
        <begin position="22"/>
        <end position="221"/>
    </location>
</feature>
<dbReference type="Proteomes" id="UP000595897">
    <property type="component" value="Chromosome"/>
</dbReference>
<dbReference type="EMBL" id="AP024169">
    <property type="protein sequence ID" value="BCN31007.1"/>
    <property type="molecule type" value="Genomic_DNA"/>
</dbReference>
<accession>A0A7R7EM30</accession>
<gene>
    <name evidence="2" type="ORF">bsdtb5_23020</name>
</gene>
<reference evidence="2 3" key="1">
    <citation type="submission" date="2020-11" db="EMBL/GenBank/DDBJ databases">
        <title>Draft genome sequencing of a Lachnospiraceae strain isolated from anoxic soil subjected to BSD treatment.</title>
        <authorList>
            <person name="Uek A."/>
            <person name="Tonouchi A."/>
        </authorList>
    </citation>
    <scope>NUCLEOTIDE SEQUENCE [LARGE SCALE GENOMIC DNA]</scope>
    <source>
        <strain evidence="2 3">TB5</strain>
    </source>
</reference>
<protein>
    <submittedName>
        <fullName evidence="2">MBL fold hydrolase</fullName>
    </submittedName>
</protein>
<dbReference type="InterPro" id="IPR036866">
    <property type="entry name" value="RibonucZ/Hydroxyglut_hydro"/>
</dbReference>
<dbReference type="RefSeq" id="WP_271712158.1">
    <property type="nucleotide sequence ID" value="NZ_AP024169.1"/>
</dbReference>
<keyword evidence="2" id="KW-0378">Hydrolase</keyword>
<dbReference type="Gene3D" id="3.60.15.10">
    <property type="entry name" value="Ribonuclease Z/Hydroxyacylglutathione hydrolase-like"/>
    <property type="match status" value="1"/>
</dbReference>
<dbReference type="Pfam" id="PF00753">
    <property type="entry name" value="Lactamase_B"/>
    <property type="match status" value="1"/>
</dbReference>
<dbReference type="InterPro" id="IPR050855">
    <property type="entry name" value="NDM-1-like"/>
</dbReference>
<keyword evidence="3" id="KW-1185">Reference proteome</keyword>
<sequence length="244" mass="28544">MMKLVKLSDKVFYLPGVEELDRPFLYYIKGSNYSIAIDAGSCKSHVQEFYQELKNEGMKLPKYTIITHWHWDHTFGMPYVHGKTIASELTNNKLKEVSQWKWTLKEMKMREQTGEDMAFCNECICKVYKDVSQICVIPSYIEIDSITQLDLGGVTLSLIPRDSTHSRDALFVYFHEEKMLFVGDADCEDHYEENGTYNKKRLRSLIAFIEGIDFEIYLLGHDLPSNKEETLEYLNKKYQELISN</sequence>
<dbReference type="KEGG" id="ahb:bsdtb5_23020"/>
<dbReference type="GO" id="GO:0016787">
    <property type="term" value="F:hydrolase activity"/>
    <property type="evidence" value="ECO:0007669"/>
    <property type="project" value="UniProtKB-KW"/>
</dbReference>
<dbReference type="SMART" id="SM00849">
    <property type="entry name" value="Lactamase_B"/>
    <property type="match status" value="1"/>
</dbReference>
<dbReference type="AlphaFoldDB" id="A0A7R7EM30"/>
<evidence type="ECO:0000313" key="2">
    <source>
        <dbReference type="EMBL" id="BCN31007.1"/>
    </source>
</evidence>
<dbReference type="PANTHER" id="PTHR42951:SF4">
    <property type="entry name" value="ACYL-COENZYME A THIOESTERASE MBLAC2"/>
    <property type="match status" value="1"/>
</dbReference>
<dbReference type="InterPro" id="IPR001279">
    <property type="entry name" value="Metallo-B-lactamas"/>
</dbReference>
<name>A0A7R7EM30_9FIRM</name>
<evidence type="ECO:0000313" key="3">
    <source>
        <dbReference type="Proteomes" id="UP000595897"/>
    </source>
</evidence>